<proteinExistence type="predicted"/>
<dbReference type="InterPro" id="IPR036291">
    <property type="entry name" value="NAD(P)-bd_dom_sf"/>
</dbReference>
<dbReference type="Proteomes" id="UP000663792">
    <property type="component" value="Unassembled WGS sequence"/>
</dbReference>
<name>A0A939C1B7_9ACTN</name>
<dbReference type="PANTHER" id="PTHR13812">
    <property type="entry name" value="KETIMINE REDUCTASE MU-CRYSTALLIN"/>
    <property type="match status" value="1"/>
</dbReference>
<evidence type="ECO:0000313" key="3">
    <source>
        <dbReference type="Proteomes" id="UP000663792"/>
    </source>
</evidence>
<dbReference type="PANTHER" id="PTHR13812:SF19">
    <property type="entry name" value="KETIMINE REDUCTASE MU-CRYSTALLIN"/>
    <property type="match status" value="1"/>
</dbReference>
<protein>
    <submittedName>
        <fullName evidence="2">Ornithine cyclodeaminase family protein</fullName>
    </submittedName>
</protein>
<feature type="compositionally biased region" description="Basic and acidic residues" evidence="1">
    <location>
        <begin position="255"/>
        <end position="270"/>
    </location>
</feature>
<dbReference type="EMBL" id="JAERWK010000033">
    <property type="protein sequence ID" value="MBM9469646.1"/>
    <property type="molecule type" value="Genomic_DNA"/>
</dbReference>
<comment type="caution">
    <text evidence="2">The sequence shown here is derived from an EMBL/GenBank/DDBJ whole genome shotgun (WGS) entry which is preliminary data.</text>
</comment>
<dbReference type="Pfam" id="PF02423">
    <property type="entry name" value="OCD_Mu_crystall"/>
    <property type="match status" value="1"/>
</dbReference>
<evidence type="ECO:0000256" key="1">
    <source>
        <dbReference type="SAM" id="MobiDB-lite"/>
    </source>
</evidence>
<evidence type="ECO:0000313" key="2">
    <source>
        <dbReference type="EMBL" id="MBM9469646.1"/>
    </source>
</evidence>
<gene>
    <name evidence="2" type="ORF">JL106_20375</name>
</gene>
<reference evidence="2" key="1">
    <citation type="submission" date="2021-01" db="EMBL/GenBank/DDBJ databases">
        <title>YIM 132084 draft genome.</title>
        <authorList>
            <person name="An D."/>
        </authorList>
    </citation>
    <scope>NUCLEOTIDE SEQUENCE</scope>
    <source>
        <strain evidence="2">YIM 132084</strain>
    </source>
</reference>
<dbReference type="Gene3D" id="3.30.1780.10">
    <property type="entry name" value="ornithine cyclodeaminase, domain 1"/>
    <property type="match status" value="1"/>
</dbReference>
<keyword evidence="3" id="KW-1185">Reference proteome</keyword>
<dbReference type="Gene3D" id="3.40.50.720">
    <property type="entry name" value="NAD(P)-binding Rossmann-like Domain"/>
    <property type="match status" value="1"/>
</dbReference>
<dbReference type="InterPro" id="IPR023401">
    <property type="entry name" value="ODC_N"/>
</dbReference>
<feature type="region of interest" description="Disordered" evidence="1">
    <location>
        <begin position="250"/>
        <end position="289"/>
    </location>
</feature>
<dbReference type="SUPFAM" id="SSF51735">
    <property type="entry name" value="NAD(P)-binding Rossmann-fold domains"/>
    <property type="match status" value="1"/>
</dbReference>
<dbReference type="InterPro" id="IPR003462">
    <property type="entry name" value="ODC_Mu_crystall"/>
</dbReference>
<accession>A0A939C1B7</accession>
<dbReference type="AlphaFoldDB" id="A0A939C1B7"/>
<dbReference type="GO" id="GO:0005737">
    <property type="term" value="C:cytoplasm"/>
    <property type="evidence" value="ECO:0007669"/>
    <property type="project" value="TreeGrafter"/>
</dbReference>
<dbReference type="RefSeq" id="WP_205262611.1">
    <property type="nucleotide sequence ID" value="NZ_JAERWK010000033.1"/>
</dbReference>
<organism evidence="2 3">
    <name type="scientific">Nakamurella leprariae</name>
    <dbReference type="NCBI Taxonomy" id="2803911"/>
    <lineage>
        <taxon>Bacteria</taxon>
        <taxon>Bacillati</taxon>
        <taxon>Actinomycetota</taxon>
        <taxon>Actinomycetes</taxon>
        <taxon>Nakamurellales</taxon>
        <taxon>Nakamurellaceae</taxon>
        <taxon>Nakamurella</taxon>
    </lineage>
</organism>
<sequence length="331" mass="33723">MPTQLDAGPTVLTAGPTEVLAVAARDAVEVMRGAVVAHATGELHAPVRQEVRAGDGAFILTAGRLAGVATGFRVGNPLPEGTGEATVVFTGPSGGDTVGLVVGRDLGRRRTGALGGVAADLCSRPDATVIGFVGAGEQAFTQLWAIAAVRPLTAVRVWSRSIDTAQAFAVRATAELGLPAEVVATAEDAVRAADIVVMATPSCTPLVESTWLAPGTHVHTLGPKGTAEGECPHALVDAADLLVSDSPDQLAAMEGSRERGTSERGSRPSDMENAGDVADRPWTRGRPATSLGEIATGRVPGRAGADDITLYASVGLAGTEVLLARHVLRLS</sequence>